<proteinExistence type="inferred from homology"/>
<dbReference type="GO" id="GO:1902387">
    <property type="term" value="F:ceramide 1-phosphate binding"/>
    <property type="evidence" value="ECO:0007669"/>
    <property type="project" value="TreeGrafter"/>
</dbReference>
<dbReference type="AlphaFoldDB" id="A0AAV2QZJ6"/>
<dbReference type="GO" id="GO:1902388">
    <property type="term" value="F:ceramide 1-phosphate transfer activity"/>
    <property type="evidence" value="ECO:0007669"/>
    <property type="project" value="TreeGrafter"/>
</dbReference>
<dbReference type="InterPro" id="IPR036497">
    <property type="entry name" value="GLTP_sf"/>
</dbReference>
<organism evidence="3 4">
    <name type="scientific">Meganyctiphanes norvegica</name>
    <name type="common">Northern krill</name>
    <name type="synonym">Thysanopoda norvegica</name>
    <dbReference type="NCBI Taxonomy" id="48144"/>
    <lineage>
        <taxon>Eukaryota</taxon>
        <taxon>Metazoa</taxon>
        <taxon>Ecdysozoa</taxon>
        <taxon>Arthropoda</taxon>
        <taxon>Crustacea</taxon>
        <taxon>Multicrustacea</taxon>
        <taxon>Malacostraca</taxon>
        <taxon>Eumalacostraca</taxon>
        <taxon>Eucarida</taxon>
        <taxon>Euphausiacea</taxon>
        <taxon>Euphausiidae</taxon>
        <taxon>Meganyctiphanes</taxon>
    </lineage>
</organism>
<dbReference type="PANTHER" id="PTHR10219">
    <property type="entry name" value="GLYCOLIPID TRANSFER PROTEIN-RELATED"/>
    <property type="match status" value="1"/>
</dbReference>
<dbReference type="Gene3D" id="1.10.3520.10">
    <property type="entry name" value="Glycolipid transfer protein"/>
    <property type="match status" value="1"/>
</dbReference>
<accession>A0AAV2QZJ6</accession>
<dbReference type="SUPFAM" id="SSF110004">
    <property type="entry name" value="Glycolipid transfer protein, GLTP"/>
    <property type="match status" value="1"/>
</dbReference>
<feature type="domain" description="Glycolipid transfer protein" evidence="2">
    <location>
        <begin position="66"/>
        <end position="209"/>
    </location>
</feature>
<evidence type="ECO:0000256" key="1">
    <source>
        <dbReference type="ARBA" id="ARBA00007148"/>
    </source>
</evidence>
<name>A0AAV2QZJ6_MEGNR</name>
<protein>
    <recommendedName>
        <fullName evidence="2">Glycolipid transfer protein domain-containing protein</fullName>
    </recommendedName>
</protein>
<feature type="non-terminal residue" evidence="3">
    <location>
        <position position="250"/>
    </location>
</feature>
<dbReference type="InterPro" id="IPR014830">
    <property type="entry name" value="Glycolipid_transfer_prot_dom"/>
</dbReference>
<dbReference type="FunFam" id="1.10.3520.10:FF:000002">
    <property type="entry name" value="Ceramide-1-phosphate transfer protein"/>
    <property type="match status" value="1"/>
</dbReference>
<dbReference type="EMBL" id="CAXKWB010012687">
    <property type="protein sequence ID" value="CAL4105116.1"/>
    <property type="molecule type" value="Genomic_DNA"/>
</dbReference>
<comment type="similarity">
    <text evidence="1">Belongs to the GLTP family.</text>
</comment>
<keyword evidence="4" id="KW-1185">Reference proteome</keyword>
<dbReference type="Proteomes" id="UP001497623">
    <property type="component" value="Unassembled WGS sequence"/>
</dbReference>
<comment type="caution">
    <text evidence="3">The sequence shown here is derived from an EMBL/GenBank/DDBJ whole genome shotgun (WGS) entry which is preliminary data.</text>
</comment>
<gene>
    <name evidence="3" type="ORF">MNOR_LOCUS18029</name>
</gene>
<reference evidence="3 4" key="1">
    <citation type="submission" date="2024-05" db="EMBL/GenBank/DDBJ databases">
        <authorList>
            <person name="Wallberg A."/>
        </authorList>
    </citation>
    <scope>NUCLEOTIDE SEQUENCE [LARGE SCALE GENOMIC DNA]</scope>
</reference>
<dbReference type="PANTHER" id="PTHR10219:SF43">
    <property type="entry name" value="GLYCOLIPID TRANSFER PROTEIN DOMAIN-CONTAINING PROTEIN"/>
    <property type="match status" value="1"/>
</dbReference>
<dbReference type="Pfam" id="PF08718">
    <property type="entry name" value="GLTP"/>
    <property type="match status" value="1"/>
</dbReference>
<evidence type="ECO:0000313" key="4">
    <source>
        <dbReference type="Proteomes" id="UP001497623"/>
    </source>
</evidence>
<evidence type="ECO:0000259" key="2">
    <source>
        <dbReference type="Pfam" id="PF08718"/>
    </source>
</evidence>
<sequence length="250" mass="28356">MCSPCTVDIASLPLGCTDKPLLKTNEQTNSKAEGDLLGNEEDLKFDLEVVFKGFQDCKKEDGQLHLAGYLRAYREVNKFFQILGSVFNFVASDVTKKINILQCYRMGGQGDYYFTIQSMLEYEQENNILQSKDQQSGSRTLLRLHRALEFIMGFLSELHKADPETKLGGVASEVYNRTLAKHHGWIVVKTVGAVLYMMPTKQTIIDRVCGGSQAIKEHNERMMLQAIEAMNSVYNLTQKLYEDYNCLDLP</sequence>
<dbReference type="GO" id="GO:0016020">
    <property type="term" value="C:membrane"/>
    <property type="evidence" value="ECO:0007669"/>
    <property type="project" value="TreeGrafter"/>
</dbReference>
<dbReference type="GO" id="GO:0032691">
    <property type="term" value="P:negative regulation of interleukin-1 beta production"/>
    <property type="evidence" value="ECO:0007669"/>
    <property type="project" value="UniProtKB-ARBA"/>
</dbReference>
<dbReference type="GO" id="GO:0005829">
    <property type="term" value="C:cytosol"/>
    <property type="evidence" value="ECO:0007669"/>
    <property type="project" value="TreeGrafter"/>
</dbReference>
<evidence type="ECO:0000313" key="3">
    <source>
        <dbReference type="EMBL" id="CAL4105116.1"/>
    </source>
</evidence>